<proteinExistence type="predicted"/>
<gene>
    <name evidence="1" type="ORF">PR048_002482</name>
</gene>
<protein>
    <submittedName>
        <fullName evidence="1">Uncharacterized protein</fullName>
    </submittedName>
</protein>
<sequence length="138" mass="16102">MEKVDVLSCPCDVDESIVSEDMNLCESFQDMTLCGRVFTDDSGLDLTVTRVTIAEVSAYFKRERERKKKIYLWTNTGYIQDHKIFSMKTYRVPFHQQLLVQYMVEEQLQPGFIVPREPSDPPWAFLVIIRNKSEIGDI</sequence>
<name>A0ABQ9IKB2_9NEOP</name>
<evidence type="ECO:0000313" key="1">
    <source>
        <dbReference type="EMBL" id="KAJ8897136.1"/>
    </source>
</evidence>
<evidence type="ECO:0000313" key="2">
    <source>
        <dbReference type="Proteomes" id="UP001159363"/>
    </source>
</evidence>
<organism evidence="1 2">
    <name type="scientific">Dryococelus australis</name>
    <dbReference type="NCBI Taxonomy" id="614101"/>
    <lineage>
        <taxon>Eukaryota</taxon>
        <taxon>Metazoa</taxon>
        <taxon>Ecdysozoa</taxon>
        <taxon>Arthropoda</taxon>
        <taxon>Hexapoda</taxon>
        <taxon>Insecta</taxon>
        <taxon>Pterygota</taxon>
        <taxon>Neoptera</taxon>
        <taxon>Polyneoptera</taxon>
        <taxon>Phasmatodea</taxon>
        <taxon>Verophasmatodea</taxon>
        <taxon>Anareolatae</taxon>
        <taxon>Phasmatidae</taxon>
        <taxon>Eurycanthinae</taxon>
        <taxon>Dryococelus</taxon>
    </lineage>
</organism>
<reference evidence="1 2" key="1">
    <citation type="submission" date="2023-02" db="EMBL/GenBank/DDBJ databases">
        <title>LHISI_Scaffold_Assembly.</title>
        <authorList>
            <person name="Stuart O.P."/>
            <person name="Cleave R."/>
            <person name="Magrath M.J.L."/>
            <person name="Mikheyev A.S."/>
        </authorList>
    </citation>
    <scope>NUCLEOTIDE SEQUENCE [LARGE SCALE GENOMIC DNA]</scope>
    <source>
        <strain evidence="1">Daus_M_001</strain>
        <tissue evidence="1">Leg muscle</tissue>
    </source>
</reference>
<comment type="caution">
    <text evidence="1">The sequence shown here is derived from an EMBL/GenBank/DDBJ whole genome shotgun (WGS) entry which is preliminary data.</text>
</comment>
<accession>A0ABQ9IKB2</accession>
<dbReference type="Proteomes" id="UP001159363">
    <property type="component" value="Chromosome 1"/>
</dbReference>
<keyword evidence="2" id="KW-1185">Reference proteome</keyword>
<dbReference type="EMBL" id="JARBHB010000001">
    <property type="protein sequence ID" value="KAJ8897136.1"/>
    <property type="molecule type" value="Genomic_DNA"/>
</dbReference>